<gene>
    <name evidence="2" type="ORF">EJB06_05485</name>
</gene>
<evidence type="ECO:0000313" key="2">
    <source>
        <dbReference type="EMBL" id="RSZ59651.1"/>
    </source>
</evidence>
<dbReference type="Proteomes" id="UP000278085">
    <property type="component" value="Unassembled WGS sequence"/>
</dbReference>
<sequence length="309" mass="34006">MHTSLISAGRYAATALLFTLAMAQAHAAPATKESLRRYFEVAKVASLTDNAIETISAAQARDWKEETDPKEKAGKKAVYDKADQTIRKYINWPVLEPLAIESYQKLLDEADVQGMTVHAQGPVGQLITNKLTPALIAQLPAIGQHIEQRVDAIIDQDDAAPKPAVAPPAPPANRKEALARTMLGDYPGVREEFDAMMGTIEARMMQSAAMFMGEQAAKMEAQMKTYGARIRDQITFDEITALKARLLADALSEAEMHAIIDDNKKPARRAQLVKAKKAEAELQVRMNTYLQEKVFPVLVPELVKIIGTK</sequence>
<comment type="caution">
    <text evidence="2">The sequence shown here is derived from an EMBL/GenBank/DDBJ whole genome shotgun (WGS) entry which is preliminary data.</text>
</comment>
<protein>
    <recommendedName>
        <fullName evidence="4">DUF2059 domain-containing protein</fullName>
    </recommendedName>
</protein>
<evidence type="ECO:0008006" key="4">
    <source>
        <dbReference type="Google" id="ProtNLM"/>
    </source>
</evidence>
<organism evidence="2 3">
    <name type="scientific">Massilia atriviolacea</name>
    <dbReference type="NCBI Taxonomy" id="2495579"/>
    <lineage>
        <taxon>Bacteria</taxon>
        <taxon>Pseudomonadati</taxon>
        <taxon>Pseudomonadota</taxon>
        <taxon>Betaproteobacteria</taxon>
        <taxon>Burkholderiales</taxon>
        <taxon>Oxalobacteraceae</taxon>
        <taxon>Telluria group</taxon>
        <taxon>Massilia</taxon>
    </lineage>
</organism>
<reference evidence="2 3" key="1">
    <citation type="submission" date="2018-12" db="EMBL/GenBank/DDBJ databases">
        <authorList>
            <person name="Yang E."/>
        </authorList>
    </citation>
    <scope>NUCLEOTIDE SEQUENCE [LARGE SCALE GENOMIC DNA]</scope>
    <source>
        <strain evidence="2 3">SOD</strain>
    </source>
</reference>
<feature type="signal peptide" evidence="1">
    <location>
        <begin position="1"/>
        <end position="27"/>
    </location>
</feature>
<accession>A0A430HQ53</accession>
<dbReference type="AlphaFoldDB" id="A0A430HQ53"/>
<feature type="chain" id="PRO_5019015912" description="DUF2059 domain-containing protein" evidence="1">
    <location>
        <begin position="28"/>
        <end position="309"/>
    </location>
</feature>
<dbReference type="RefSeq" id="WP_126073013.1">
    <property type="nucleotide sequence ID" value="NZ_CP051166.1"/>
</dbReference>
<dbReference type="EMBL" id="RXLQ01000003">
    <property type="protein sequence ID" value="RSZ59651.1"/>
    <property type="molecule type" value="Genomic_DNA"/>
</dbReference>
<evidence type="ECO:0000313" key="3">
    <source>
        <dbReference type="Proteomes" id="UP000278085"/>
    </source>
</evidence>
<keyword evidence="1" id="KW-0732">Signal</keyword>
<dbReference type="OrthoDB" id="490569at2"/>
<keyword evidence="3" id="KW-1185">Reference proteome</keyword>
<proteinExistence type="predicted"/>
<evidence type="ECO:0000256" key="1">
    <source>
        <dbReference type="SAM" id="SignalP"/>
    </source>
</evidence>
<name>A0A430HQ53_9BURK</name>